<evidence type="ECO:0000256" key="1">
    <source>
        <dbReference type="SAM" id="MobiDB-lite"/>
    </source>
</evidence>
<dbReference type="STRING" id="370526.SAMN04489835_0138"/>
<keyword evidence="2" id="KW-0812">Transmembrane</keyword>
<gene>
    <name evidence="3" type="ORF">SAMN04489835_0138</name>
</gene>
<feature type="region of interest" description="Disordered" evidence="1">
    <location>
        <begin position="1"/>
        <end position="80"/>
    </location>
</feature>
<keyword evidence="2" id="KW-1133">Transmembrane helix</keyword>
<dbReference type="EMBL" id="LT629971">
    <property type="protein sequence ID" value="SEH46746.1"/>
    <property type="molecule type" value="Genomic_DNA"/>
</dbReference>
<accession>A0A1H6ID57</accession>
<sequence>MSDRHDFGGPNPIGGPAGAPPPPPPPPPQAPWQPPQQEPPAQWPQEPPPYQDYPPQYPPQYPGQFYPNQFGPNQIQPRPPKRRKGLLIGIGAAAAVIVLVVAGVVIFSGSGAGGGGAATPGEAVQGYLDALARGDAEAALSFSQQVPPDKTFLTDEILKKQAEKYPITNITILGENTSAKGATVQVRADFGGKTSDQEITLPKPADGDDWKLQRGVASVDANIGNLTSKKLVEMVTIFGKPVPKTGKAYLFPGWVDFGSTNPNVEIVNYKDEPPSLQEIWLGLSSSRPEYSISEAGQKAIRDALKSMADECARSNQLEPPDCPNDFKIPSAVEGTAKWTAPTNFDDIDADFLDQRTATVRLYGSTEWGITVQTDRGPYSTTTTAYVTGEADISQDPPKITLER</sequence>
<proteinExistence type="predicted"/>
<dbReference type="AlphaFoldDB" id="A0A1H6ID57"/>
<protein>
    <submittedName>
        <fullName evidence="3">Uncharacterized protein</fullName>
    </submittedName>
</protein>
<evidence type="ECO:0000256" key="2">
    <source>
        <dbReference type="SAM" id="Phobius"/>
    </source>
</evidence>
<keyword evidence="2" id="KW-0472">Membrane</keyword>
<name>A0A1H6ID57_MYCRU</name>
<feature type="transmembrane region" description="Helical" evidence="2">
    <location>
        <begin position="86"/>
        <end position="107"/>
    </location>
</feature>
<dbReference type="OrthoDB" id="4380755at2"/>
<dbReference type="Proteomes" id="UP000182915">
    <property type="component" value="Chromosome I"/>
</dbReference>
<dbReference type="RefSeq" id="WP_083405515.1">
    <property type="nucleotide sequence ID" value="NZ_LT629971.1"/>
</dbReference>
<feature type="compositionally biased region" description="Pro residues" evidence="1">
    <location>
        <begin position="18"/>
        <end position="61"/>
    </location>
</feature>
<evidence type="ECO:0000313" key="4">
    <source>
        <dbReference type="Proteomes" id="UP000182915"/>
    </source>
</evidence>
<dbReference type="SUPFAM" id="SSF81995">
    <property type="entry name" value="beta-sandwich domain of Sec23/24"/>
    <property type="match status" value="1"/>
</dbReference>
<reference evidence="4" key="1">
    <citation type="submission" date="2016-10" db="EMBL/GenBank/DDBJ databases">
        <authorList>
            <person name="Varghese N."/>
            <person name="Submissions S."/>
        </authorList>
    </citation>
    <scope>NUCLEOTIDE SEQUENCE [LARGE SCALE GENOMIC DNA]</scope>
    <source>
        <strain evidence="4">DSM 45405</strain>
    </source>
</reference>
<evidence type="ECO:0000313" key="3">
    <source>
        <dbReference type="EMBL" id="SEH46746.1"/>
    </source>
</evidence>
<keyword evidence="4" id="KW-1185">Reference proteome</keyword>
<organism evidence="3 4">
    <name type="scientific">Mycolicibacterium rutilum</name>
    <name type="common">Mycobacterium rutilum</name>
    <dbReference type="NCBI Taxonomy" id="370526"/>
    <lineage>
        <taxon>Bacteria</taxon>
        <taxon>Bacillati</taxon>
        <taxon>Actinomycetota</taxon>
        <taxon>Actinomycetes</taxon>
        <taxon>Mycobacteriales</taxon>
        <taxon>Mycobacteriaceae</taxon>
        <taxon>Mycolicibacterium</taxon>
    </lineage>
</organism>